<dbReference type="Gene3D" id="3.40.800.20">
    <property type="entry name" value="Histone deacetylase domain"/>
    <property type="match status" value="2"/>
</dbReference>
<dbReference type="GO" id="GO:0040029">
    <property type="term" value="P:epigenetic regulation of gene expression"/>
    <property type="evidence" value="ECO:0007669"/>
    <property type="project" value="TreeGrafter"/>
</dbReference>
<organism evidence="2 3">
    <name type="scientific">Geodia barretti</name>
    <name type="common">Barrett's horny sponge</name>
    <dbReference type="NCBI Taxonomy" id="519541"/>
    <lineage>
        <taxon>Eukaryota</taxon>
        <taxon>Metazoa</taxon>
        <taxon>Porifera</taxon>
        <taxon>Demospongiae</taxon>
        <taxon>Heteroscleromorpha</taxon>
        <taxon>Tetractinellida</taxon>
        <taxon>Astrophorina</taxon>
        <taxon>Geodiidae</taxon>
        <taxon>Geodia</taxon>
    </lineage>
</organism>
<sequence length="289" mass="30367">MLVITDERFLDHDTGHRHPERPDRLRAALAGVAAVDNELLAGGVSPRRAERDELELVHSASMIDRVVAIAERGGGHLDADTPMGPGSFEAARLAAGAVLSAAEQLTAATTSKDSTGGESEAYCIVRPPGHHATPETSMGFCLFNSVAVAAASLAAAGQRVAIVDVDCPSRQRNPRRYPLYPGTGALSERGTGAGEGLTVNVPLPPGATGDAARAALDEVIVPAVERFAPDWMLISAGYDGHRADPLTGLCYSASDYGDFVRRLVPLAPRTWPCSRAATTSTLRGPRPMR</sequence>
<dbReference type="InterPro" id="IPR023801">
    <property type="entry name" value="His_deacetylse_dom"/>
</dbReference>
<dbReference type="Pfam" id="PF00850">
    <property type="entry name" value="Hist_deacetyl"/>
    <property type="match status" value="2"/>
</dbReference>
<dbReference type="AlphaFoldDB" id="A0AA35T9G9"/>
<feature type="domain" description="Histone deacetylase" evidence="1">
    <location>
        <begin position="178"/>
        <end position="269"/>
    </location>
</feature>
<accession>A0AA35T9G9</accession>
<name>A0AA35T9G9_GEOBA</name>
<feature type="domain" description="Histone deacetylase" evidence="1">
    <location>
        <begin position="18"/>
        <end position="166"/>
    </location>
</feature>
<protein>
    <submittedName>
        <fullName evidence="2">Probable deacetylase AF_0130</fullName>
    </submittedName>
</protein>
<keyword evidence="3" id="KW-1185">Reference proteome</keyword>
<evidence type="ECO:0000259" key="1">
    <source>
        <dbReference type="Pfam" id="PF00850"/>
    </source>
</evidence>
<reference evidence="2" key="1">
    <citation type="submission" date="2023-03" db="EMBL/GenBank/DDBJ databases">
        <authorList>
            <person name="Steffen K."/>
            <person name="Cardenas P."/>
        </authorList>
    </citation>
    <scope>NUCLEOTIDE SEQUENCE</scope>
</reference>
<dbReference type="InterPro" id="IPR037138">
    <property type="entry name" value="His_deacetylse_dom_sf"/>
</dbReference>
<dbReference type="SUPFAM" id="SSF52768">
    <property type="entry name" value="Arginase/deacetylase"/>
    <property type="match status" value="1"/>
</dbReference>
<dbReference type="Proteomes" id="UP001174909">
    <property type="component" value="Unassembled WGS sequence"/>
</dbReference>
<dbReference type="PANTHER" id="PTHR10625">
    <property type="entry name" value="HISTONE DEACETYLASE HDAC1-RELATED"/>
    <property type="match status" value="1"/>
</dbReference>
<dbReference type="EMBL" id="CASHTH010003359">
    <property type="protein sequence ID" value="CAI8043814.1"/>
    <property type="molecule type" value="Genomic_DNA"/>
</dbReference>
<evidence type="ECO:0000313" key="2">
    <source>
        <dbReference type="EMBL" id="CAI8043814.1"/>
    </source>
</evidence>
<dbReference type="InterPro" id="IPR000286">
    <property type="entry name" value="HDACs"/>
</dbReference>
<dbReference type="GO" id="GO:0004407">
    <property type="term" value="F:histone deacetylase activity"/>
    <property type="evidence" value="ECO:0007669"/>
    <property type="project" value="TreeGrafter"/>
</dbReference>
<comment type="caution">
    <text evidence="2">The sequence shown here is derived from an EMBL/GenBank/DDBJ whole genome shotgun (WGS) entry which is preliminary data.</text>
</comment>
<evidence type="ECO:0000313" key="3">
    <source>
        <dbReference type="Proteomes" id="UP001174909"/>
    </source>
</evidence>
<dbReference type="PRINTS" id="PR01270">
    <property type="entry name" value="HDASUPER"/>
</dbReference>
<proteinExistence type="predicted"/>
<dbReference type="CDD" id="cd09992">
    <property type="entry name" value="HDAC_classII"/>
    <property type="match status" value="1"/>
</dbReference>
<dbReference type="PANTHER" id="PTHR10625:SF10">
    <property type="entry name" value="HISTONE DEACETYLASE HDAC1"/>
    <property type="match status" value="1"/>
</dbReference>
<gene>
    <name evidence="2" type="ORF">GBAR_LOCUS24308</name>
</gene>
<dbReference type="InterPro" id="IPR023696">
    <property type="entry name" value="Ureohydrolase_dom_sf"/>
</dbReference>